<evidence type="ECO:0000313" key="7">
    <source>
        <dbReference type="EMBL" id="GAA4286570.1"/>
    </source>
</evidence>
<evidence type="ECO:0000256" key="2">
    <source>
        <dbReference type="ARBA" id="ARBA00022679"/>
    </source>
</evidence>
<evidence type="ECO:0000256" key="4">
    <source>
        <dbReference type="ARBA" id="ARBA00023056"/>
    </source>
</evidence>
<keyword evidence="4" id="KW-0320">Glycogen biosynthesis</keyword>
<dbReference type="InterPro" id="IPR011831">
    <property type="entry name" value="ADP-Glc_PPase"/>
</dbReference>
<dbReference type="PANTHER" id="PTHR43523:SF2">
    <property type="entry name" value="GLUCOSE-1-PHOSPHATE ADENYLYLTRANSFERASE"/>
    <property type="match status" value="1"/>
</dbReference>
<reference evidence="8" key="1">
    <citation type="journal article" date="2019" name="Int. J. Syst. Evol. Microbiol.">
        <title>The Global Catalogue of Microorganisms (GCM) 10K type strain sequencing project: providing services to taxonomists for standard genome sequencing and annotation.</title>
        <authorList>
            <consortium name="The Broad Institute Genomics Platform"/>
            <consortium name="The Broad Institute Genome Sequencing Center for Infectious Disease"/>
            <person name="Wu L."/>
            <person name="Ma J."/>
        </authorList>
    </citation>
    <scope>NUCLEOTIDE SEQUENCE [LARGE SCALE GENOMIC DNA]</scope>
    <source>
        <strain evidence="8">JCM 17459</strain>
    </source>
</reference>
<comment type="similarity">
    <text evidence="1">Belongs to the bacterial/plant glucose-1-phosphate adenylyltransferase family.</text>
</comment>
<comment type="caution">
    <text evidence="7">The sequence shown here is derived from an EMBL/GenBank/DDBJ whole genome shotgun (WGS) entry which is preliminary data.</text>
</comment>
<dbReference type="CDD" id="cd04651">
    <property type="entry name" value="LbH_G1P_AT_C"/>
    <property type="match status" value="1"/>
</dbReference>
<keyword evidence="2" id="KW-0808">Transferase</keyword>
<evidence type="ECO:0000259" key="5">
    <source>
        <dbReference type="Pfam" id="PF00483"/>
    </source>
</evidence>
<dbReference type="Pfam" id="PF24894">
    <property type="entry name" value="Hexapep_GlmU"/>
    <property type="match status" value="1"/>
</dbReference>
<keyword evidence="8" id="KW-1185">Reference proteome</keyword>
<dbReference type="InterPro" id="IPR056818">
    <property type="entry name" value="GlmU/GlgC-like_hexapep"/>
</dbReference>
<evidence type="ECO:0000259" key="6">
    <source>
        <dbReference type="Pfam" id="PF24894"/>
    </source>
</evidence>
<dbReference type="InterPro" id="IPR029044">
    <property type="entry name" value="Nucleotide-diphossugar_trans"/>
</dbReference>
<protein>
    <submittedName>
        <fullName evidence="7">Glucose-1-phosphate adenylyltransferase family protein</fullName>
    </submittedName>
</protein>
<dbReference type="Gene3D" id="3.90.550.10">
    <property type="entry name" value="Spore Coat Polysaccharide Biosynthesis Protein SpsA, Chain A"/>
    <property type="match status" value="1"/>
</dbReference>
<feature type="domain" description="Nucleotidyl transferase" evidence="5">
    <location>
        <begin position="9"/>
        <end position="256"/>
    </location>
</feature>
<sequence length="385" mass="40761">MALTRTLLVVLAGDAGSRLESLTARRAKPALPYGGTHRLIDFTLSHAANSGISDVWVVEQHHPLSVTEHLAGGRPWDLDRTRGGLLVLGPEPGEPLAGTAEALWRRAGAIRAHEPEVVLVAPAGAVYRMDFTDVVARHLAARAALTVVTTRRDGDLPRHGTVQVHEGRVTEYVSRPEHPRGDLAATGVLAFDPAALLAGLEDVRSARGADGLGDLGDHLLPALVGRGEAVEQRHQGYWAEVGTVEEYWRVHMDLLDRPPFDLDDPAWPVTTRVRRHGGARVLGAGQVADALLGPGSVVEGTVRRSVLGAGVRVAAGAEVIDSVLLDDVRVGPGAVVRRTVVDEGVRVRGRAEVGGAAEGDVVALVAAHAVVHPRKRVPAGGRYPE</sequence>
<dbReference type="InterPro" id="IPR011004">
    <property type="entry name" value="Trimer_LpxA-like_sf"/>
</dbReference>
<dbReference type="RefSeq" id="WP_345038195.1">
    <property type="nucleotide sequence ID" value="NZ_BAABBA010000003.1"/>
</dbReference>
<evidence type="ECO:0000313" key="8">
    <source>
        <dbReference type="Proteomes" id="UP001499841"/>
    </source>
</evidence>
<dbReference type="GO" id="GO:0016779">
    <property type="term" value="F:nucleotidyltransferase activity"/>
    <property type="evidence" value="ECO:0007669"/>
    <property type="project" value="UniProtKB-KW"/>
</dbReference>
<dbReference type="Proteomes" id="UP001499841">
    <property type="component" value="Unassembled WGS sequence"/>
</dbReference>
<dbReference type="Gene3D" id="2.160.10.10">
    <property type="entry name" value="Hexapeptide repeat proteins"/>
    <property type="match status" value="1"/>
</dbReference>
<dbReference type="PANTHER" id="PTHR43523">
    <property type="entry name" value="GLUCOSE-1-PHOSPHATE ADENYLYLTRANSFERASE-RELATED"/>
    <property type="match status" value="1"/>
</dbReference>
<dbReference type="SUPFAM" id="SSF53448">
    <property type="entry name" value="Nucleotide-diphospho-sugar transferases"/>
    <property type="match status" value="1"/>
</dbReference>
<proteinExistence type="inferred from homology"/>
<evidence type="ECO:0000256" key="1">
    <source>
        <dbReference type="ARBA" id="ARBA00010443"/>
    </source>
</evidence>
<dbReference type="SUPFAM" id="SSF51161">
    <property type="entry name" value="Trimeric LpxA-like enzymes"/>
    <property type="match status" value="1"/>
</dbReference>
<dbReference type="EMBL" id="BAABBA010000003">
    <property type="protein sequence ID" value="GAA4286570.1"/>
    <property type="molecule type" value="Genomic_DNA"/>
</dbReference>
<gene>
    <name evidence="7" type="ORF">GCM10022262_09290</name>
</gene>
<accession>A0ABP8ERN6</accession>
<dbReference type="InterPro" id="IPR005835">
    <property type="entry name" value="NTP_transferase_dom"/>
</dbReference>
<keyword evidence="3 7" id="KW-0548">Nucleotidyltransferase</keyword>
<evidence type="ECO:0000256" key="3">
    <source>
        <dbReference type="ARBA" id="ARBA00022695"/>
    </source>
</evidence>
<feature type="domain" description="Glucose-1-phosphate adenylyltransferase/Bifunctional protein GlmU-like C-terminal hexapeptide" evidence="6">
    <location>
        <begin position="284"/>
        <end position="360"/>
    </location>
</feature>
<organism evidence="7 8">
    <name type="scientific">Georgenia daeguensis</name>
    <dbReference type="NCBI Taxonomy" id="908355"/>
    <lineage>
        <taxon>Bacteria</taxon>
        <taxon>Bacillati</taxon>
        <taxon>Actinomycetota</taxon>
        <taxon>Actinomycetes</taxon>
        <taxon>Micrococcales</taxon>
        <taxon>Bogoriellaceae</taxon>
        <taxon>Georgenia</taxon>
    </lineage>
</organism>
<dbReference type="Pfam" id="PF00483">
    <property type="entry name" value="NTP_transferase"/>
    <property type="match status" value="1"/>
</dbReference>
<name>A0ABP8ERN6_9MICO</name>